<proteinExistence type="inferred from homology"/>
<dbReference type="NCBIfam" id="NF005372">
    <property type="entry name" value="PRK06914.1"/>
    <property type="match status" value="1"/>
</dbReference>
<dbReference type="InterPro" id="IPR002347">
    <property type="entry name" value="SDR_fam"/>
</dbReference>
<dbReference type="Pfam" id="PF00106">
    <property type="entry name" value="adh_short"/>
    <property type="match status" value="1"/>
</dbReference>
<dbReference type="Proteomes" id="UP000250369">
    <property type="component" value="Unassembled WGS sequence"/>
</dbReference>
<evidence type="ECO:0000256" key="1">
    <source>
        <dbReference type="ARBA" id="ARBA00006484"/>
    </source>
</evidence>
<dbReference type="EMBL" id="QMFB01000009">
    <property type="protein sequence ID" value="RAV20131.1"/>
    <property type="molecule type" value="Genomic_DNA"/>
</dbReference>
<dbReference type="PRINTS" id="PR00081">
    <property type="entry name" value="GDHRDH"/>
</dbReference>
<dbReference type="InterPro" id="IPR020904">
    <property type="entry name" value="Sc_DH/Rdtase_CS"/>
</dbReference>
<dbReference type="PANTHER" id="PTHR43976:SF16">
    <property type="entry name" value="SHORT-CHAIN DEHYDROGENASE_REDUCTASE FAMILY PROTEIN"/>
    <property type="match status" value="1"/>
</dbReference>
<gene>
    <name evidence="4" type="ORF">DQG23_16815</name>
</gene>
<name>A0A329MJJ6_9BACL</name>
<dbReference type="RefSeq" id="WP_113032028.1">
    <property type="nucleotide sequence ID" value="NZ_QMFB01000009.1"/>
</dbReference>
<comment type="caution">
    <text evidence="4">The sequence shown here is derived from an EMBL/GenBank/DDBJ whole genome shotgun (WGS) entry which is preliminary data.</text>
</comment>
<organism evidence="4 5">
    <name type="scientific">Paenibacillus contaminans</name>
    <dbReference type="NCBI Taxonomy" id="450362"/>
    <lineage>
        <taxon>Bacteria</taxon>
        <taxon>Bacillati</taxon>
        <taxon>Bacillota</taxon>
        <taxon>Bacilli</taxon>
        <taxon>Bacillales</taxon>
        <taxon>Paenibacillaceae</taxon>
        <taxon>Paenibacillus</taxon>
    </lineage>
</organism>
<keyword evidence="2" id="KW-0560">Oxidoreductase</keyword>
<reference evidence="4 5" key="1">
    <citation type="journal article" date="2009" name="Int. J. Syst. Evol. Microbiol.">
        <title>Paenibacillus contaminans sp. nov., isolated from a contaminated laboratory plate.</title>
        <authorList>
            <person name="Chou J.H."/>
            <person name="Lee J.H."/>
            <person name="Lin M.C."/>
            <person name="Chang P.S."/>
            <person name="Arun A.B."/>
            <person name="Young C.C."/>
            <person name="Chen W.M."/>
        </authorList>
    </citation>
    <scope>NUCLEOTIDE SEQUENCE [LARGE SCALE GENOMIC DNA]</scope>
    <source>
        <strain evidence="4 5">CKOBP-6</strain>
    </source>
</reference>
<keyword evidence="5" id="KW-1185">Reference proteome</keyword>
<dbReference type="OrthoDB" id="9775296at2"/>
<dbReference type="PANTHER" id="PTHR43976">
    <property type="entry name" value="SHORT CHAIN DEHYDROGENASE"/>
    <property type="match status" value="1"/>
</dbReference>
<dbReference type="InterPro" id="IPR051911">
    <property type="entry name" value="SDR_oxidoreductase"/>
</dbReference>
<accession>A0A329MJJ6</accession>
<dbReference type="PRINTS" id="PR00080">
    <property type="entry name" value="SDRFAMILY"/>
</dbReference>
<dbReference type="GO" id="GO:0016491">
    <property type="term" value="F:oxidoreductase activity"/>
    <property type="evidence" value="ECO:0007669"/>
    <property type="project" value="UniProtKB-KW"/>
</dbReference>
<protein>
    <submittedName>
        <fullName evidence="4">Short-chain dehydrogenase</fullName>
    </submittedName>
</protein>
<evidence type="ECO:0000256" key="3">
    <source>
        <dbReference type="RuleBase" id="RU000363"/>
    </source>
</evidence>
<dbReference type="AlphaFoldDB" id="A0A329MJJ6"/>
<dbReference type="CDD" id="cd05374">
    <property type="entry name" value="17beta-HSD-like_SDR_c"/>
    <property type="match status" value="1"/>
</dbReference>
<dbReference type="SUPFAM" id="SSF51735">
    <property type="entry name" value="NAD(P)-binding Rossmann-fold domains"/>
    <property type="match status" value="1"/>
</dbReference>
<evidence type="ECO:0000313" key="4">
    <source>
        <dbReference type="EMBL" id="RAV20131.1"/>
    </source>
</evidence>
<dbReference type="Gene3D" id="3.40.50.720">
    <property type="entry name" value="NAD(P)-binding Rossmann-like Domain"/>
    <property type="match status" value="1"/>
</dbReference>
<dbReference type="PROSITE" id="PS00061">
    <property type="entry name" value="ADH_SHORT"/>
    <property type="match status" value="1"/>
</dbReference>
<comment type="similarity">
    <text evidence="1 3">Belongs to the short-chain dehydrogenases/reductases (SDR) family.</text>
</comment>
<sequence length="280" mass="30416">MKQVTGERPVALVTGASSGFGMLTAIALAEAGYHVVATMRALYKNGELLERAAAAGVSERMEYAELDVTRPDQIEGVVSGVIAQYGRIDALVNNAGYAVMGMVEEVPMSDWRAQLETNFFGTLALTKTVVPHMRGRRSGTIVNVSSGAGRMGFPNTGAYSASKFAVEGFSEALRFELLPFGVRVVLIEPGTFNTGIAAKHVYHEAEDSPYAPMIRSFRSFNEKAESKGNDPAIVARTIVRAVQSRKPRVRYVCGADAKSIVFMKTMLPWAWIERVVAKML</sequence>
<evidence type="ECO:0000256" key="2">
    <source>
        <dbReference type="ARBA" id="ARBA00023002"/>
    </source>
</evidence>
<evidence type="ECO:0000313" key="5">
    <source>
        <dbReference type="Proteomes" id="UP000250369"/>
    </source>
</evidence>
<dbReference type="InterPro" id="IPR036291">
    <property type="entry name" value="NAD(P)-bd_dom_sf"/>
</dbReference>